<dbReference type="Proteomes" id="UP000749559">
    <property type="component" value="Unassembled WGS sequence"/>
</dbReference>
<reference evidence="1" key="1">
    <citation type="submission" date="2022-03" db="EMBL/GenBank/DDBJ databases">
        <authorList>
            <person name="Martin C."/>
        </authorList>
    </citation>
    <scope>NUCLEOTIDE SEQUENCE</scope>
</reference>
<keyword evidence="2" id="KW-1185">Reference proteome</keyword>
<dbReference type="EMBL" id="CAIIXF020000002">
    <property type="protein sequence ID" value="CAH1776579.1"/>
    <property type="molecule type" value="Genomic_DNA"/>
</dbReference>
<name>A0A8J1TFF6_OWEFU</name>
<gene>
    <name evidence="1" type="ORF">OFUS_LOCUS3742</name>
</gene>
<comment type="caution">
    <text evidence="1">The sequence shown here is derived from an EMBL/GenBank/DDBJ whole genome shotgun (WGS) entry which is preliminary data.</text>
</comment>
<dbReference type="Gene3D" id="3.40.50.11350">
    <property type="match status" value="1"/>
</dbReference>
<proteinExistence type="predicted"/>
<evidence type="ECO:0000313" key="1">
    <source>
        <dbReference type="EMBL" id="CAH1776579.1"/>
    </source>
</evidence>
<evidence type="ECO:0000313" key="2">
    <source>
        <dbReference type="Proteomes" id="UP000749559"/>
    </source>
</evidence>
<dbReference type="AlphaFoldDB" id="A0A8J1TFF6"/>
<accession>A0A8J1TFF6</accession>
<feature type="non-terminal residue" evidence="1">
    <location>
        <position position="1"/>
    </location>
</feature>
<protein>
    <submittedName>
        <fullName evidence="1">Uncharacterized protein</fullName>
    </submittedName>
</protein>
<organism evidence="1 2">
    <name type="scientific">Owenia fusiformis</name>
    <name type="common">Polychaete worm</name>
    <dbReference type="NCBI Taxonomy" id="6347"/>
    <lineage>
        <taxon>Eukaryota</taxon>
        <taxon>Metazoa</taxon>
        <taxon>Spiralia</taxon>
        <taxon>Lophotrochozoa</taxon>
        <taxon>Annelida</taxon>
        <taxon>Polychaeta</taxon>
        <taxon>Sedentaria</taxon>
        <taxon>Canalipalpata</taxon>
        <taxon>Sabellida</taxon>
        <taxon>Oweniida</taxon>
        <taxon>Oweniidae</taxon>
        <taxon>Owenia</taxon>
    </lineage>
</organism>
<dbReference type="OrthoDB" id="428346at2759"/>
<sequence length="444" mass="51345">QSNAQLRLFCVMGLLSIIGLLIMIQYSRKIQVTFSKYRINHTKNHMDFSRDHVGFQRKGYRNKNQVTRLQIQKIISTTNKPSTKTQTISKDQLSGFNEILQARKVESDKYIVYMCKNYCGGLGDRLKGIYSTFWLAMALKRKFRIISTNPCDLYNQLGENHEPWHGSITHDLKNRTIHMIDEYDKCGEPIFGKGKNFPEPVVVIETNQGWTTKFHEEPYKSMLWNQGFNISHFTADEMFSSMYNHLFKLQLNLLKLLDEFIARAKSKPNVKLVCAQIRSGLNPSIPEESRIRNKDEWFPVLWDFLSLYNDSSKYSLFVTTDSQQIRENSQKLFPDIILDTDGDITHIDRFRNKTKACEGMEKTILDFSILANCDIIIVSRSNFGKYASQLRSPGSKLYTFHEGIIHEGPEGSMEGKVFNRTTKAFTDDCNKVICPTVPTKCENK</sequence>